<organism evidence="8 9">
    <name type="scientific">Pseudozyma antarctica (strain T-34)</name>
    <name type="common">Yeast</name>
    <name type="synonym">Candida antarctica</name>
    <dbReference type="NCBI Taxonomy" id="1151754"/>
    <lineage>
        <taxon>Eukaryota</taxon>
        <taxon>Fungi</taxon>
        <taxon>Dikarya</taxon>
        <taxon>Basidiomycota</taxon>
        <taxon>Ustilaginomycotina</taxon>
        <taxon>Ustilaginomycetes</taxon>
        <taxon>Ustilaginales</taxon>
        <taxon>Ustilaginaceae</taxon>
        <taxon>Moesziomyces</taxon>
    </lineage>
</organism>
<feature type="coiled-coil region" evidence="5">
    <location>
        <begin position="157"/>
        <end position="185"/>
    </location>
</feature>
<keyword evidence="3" id="KW-0863">Zinc-finger</keyword>
<dbReference type="EMBL" id="DF196773">
    <property type="protein sequence ID" value="GAC72824.1"/>
    <property type="molecule type" value="Genomic_DNA"/>
</dbReference>
<dbReference type="Proteomes" id="UP000011976">
    <property type="component" value="Unassembled WGS sequence"/>
</dbReference>
<keyword evidence="2" id="KW-0479">Metal-binding</keyword>
<dbReference type="InterPro" id="IPR013087">
    <property type="entry name" value="Znf_C2H2_type"/>
</dbReference>
<evidence type="ECO:0000256" key="3">
    <source>
        <dbReference type="ARBA" id="ARBA00022771"/>
    </source>
</evidence>
<evidence type="ECO:0000313" key="8">
    <source>
        <dbReference type="EMBL" id="GAC72824.1"/>
    </source>
</evidence>
<evidence type="ECO:0000313" key="9">
    <source>
        <dbReference type="Proteomes" id="UP000011976"/>
    </source>
</evidence>
<feature type="compositionally biased region" description="Low complexity" evidence="6">
    <location>
        <begin position="252"/>
        <end position="270"/>
    </location>
</feature>
<dbReference type="SUPFAM" id="SSF57667">
    <property type="entry name" value="beta-beta-alpha zinc fingers"/>
    <property type="match status" value="1"/>
</dbReference>
<protein>
    <submittedName>
        <fullName evidence="8">Protein containing a U1-type Zn-finger and implicated in RNA splicing or processing</fullName>
    </submittedName>
</protein>
<dbReference type="STRING" id="1151754.M9LUE8"/>
<dbReference type="GO" id="GO:0006260">
    <property type="term" value="P:DNA replication"/>
    <property type="evidence" value="ECO:0007669"/>
    <property type="project" value="TreeGrafter"/>
</dbReference>
<comment type="similarity">
    <text evidence="1">Belongs to the KIN17 family.</text>
</comment>
<feature type="compositionally biased region" description="Polar residues" evidence="6">
    <location>
        <begin position="226"/>
        <end position="243"/>
    </location>
</feature>
<dbReference type="PANTHER" id="PTHR12805">
    <property type="entry name" value="KIN17 KIN, ANTIGENIC DETERMINANT OF RECA PROTEIN HOMOLOG"/>
    <property type="match status" value="1"/>
</dbReference>
<dbReference type="PANTHER" id="PTHR12805:SF0">
    <property type="entry name" value="DNA_RNA-BINDING PROTEIN KIN17"/>
    <property type="match status" value="1"/>
</dbReference>
<dbReference type="GO" id="GO:0005634">
    <property type="term" value="C:nucleus"/>
    <property type="evidence" value="ECO:0007669"/>
    <property type="project" value="TreeGrafter"/>
</dbReference>
<dbReference type="InterPro" id="IPR038254">
    <property type="entry name" value="KIN17_WH-like_sf"/>
</dbReference>
<sequence>MGKAEAGSLKAISNAMKARGLTKLRFYCQLCQKACRDENGYRSHLESEAHFRQVDAIASSGGAKRVIDDFSTTFQKEFVQLLSRRFGTKRVRANQVYQEYIADRHHTHMNATQWGSLSEFVKHLGREGVVQAEDTEQGWFITWIDNSPAALARQDALQKLERAKMDDEQRQRKLLQEQIARASGASIHAADGSSAGDDKQAAAATDKASQGLQRTGSGPIRIGLSLGTSTSRAEQKSSTTSGQDDTRTESLASGSSATAKPTPASTAPAATPFKMGFNVLKSTSKAANPLKQGDRSTSGDSSASLQSKSSSAAKGKPPSSMTMAEKIMHDELERKKRKAEPSARSSGPQMQQGVKRSRF</sequence>
<evidence type="ECO:0000256" key="4">
    <source>
        <dbReference type="ARBA" id="ARBA00022833"/>
    </source>
</evidence>
<evidence type="ECO:0000256" key="1">
    <source>
        <dbReference type="ARBA" id="ARBA00008517"/>
    </source>
</evidence>
<dbReference type="Pfam" id="PF25095">
    <property type="entry name" value="C2H2-zf_KIN17"/>
    <property type="match status" value="1"/>
</dbReference>
<evidence type="ECO:0000256" key="5">
    <source>
        <dbReference type="SAM" id="Coils"/>
    </source>
</evidence>
<dbReference type="Pfam" id="PF10357">
    <property type="entry name" value="WH_KIN17"/>
    <property type="match status" value="1"/>
</dbReference>
<dbReference type="OrthoDB" id="10266249at2759"/>
<dbReference type="SMART" id="SM01253">
    <property type="entry name" value="Kin17_mid"/>
    <property type="match status" value="1"/>
</dbReference>
<feature type="compositionally biased region" description="Polar residues" evidence="6">
    <location>
        <begin position="343"/>
        <end position="359"/>
    </location>
</feature>
<feature type="region of interest" description="Disordered" evidence="6">
    <location>
        <begin position="285"/>
        <end position="359"/>
    </location>
</feature>
<reference evidence="9" key="1">
    <citation type="journal article" date="2013" name="Genome Announc.">
        <title>Genome sequence of the basidiomycetous yeast Pseudozyma antarctica T-34, a producer of the glycolipid biosurfactants mannosylerythritol lipids.</title>
        <authorList>
            <person name="Morita T."/>
            <person name="Koike H."/>
            <person name="Koyama Y."/>
            <person name="Hagiwara H."/>
            <person name="Ito E."/>
            <person name="Fukuoka T."/>
            <person name="Imura T."/>
            <person name="Machida M."/>
            <person name="Kitamoto D."/>
        </authorList>
    </citation>
    <scope>NUCLEOTIDE SEQUENCE [LARGE SCALE GENOMIC DNA]</scope>
    <source>
        <strain evidence="9">T-34</strain>
    </source>
</reference>
<dbReference type="InterPro" id="IPR037321">
    <property type="entry name" value="KIN17-like"/>
</dbReference>
<accession>M9LUE8</accession>
<dbReference type="GO" id="GO:0003690">
    <property type="term" value="F:double-stranded DNA binding"/>
    <property type="evidence" value="ECO:0007669"/>
    <property type="project" value="TreeGrafter"/>
</dbReference>
<feature type="domain" description="C2H2-type" evidence="7">
    <location>
        <begin position="28"/>
        <end position="50"/>
    </location>
</feature>
<proteinExistence type="inferred from homology"/>
<feature type="region of interest" description="Disordered" evidence="6">
    <location>
        <begin position="185"/>
        <end position="270"/>
    </location>
</feature>
<dbReference type="Gene3D" id="1.10.10.2030">
    <property type="entry name" value="DNA/RNA-binding protein Kin17, conserved domain"/>
    <property type="match status" value="1"/>
</dbReference>
<dbReference type="InterPro" id="IPR036236">
    <property type="entry name" value="Znf_C2H2_sf"/>
</dbReference>
<dbReference type="FunFam" id="1.10.10.2030:FF:000001">
    <property type="entry name" value="DNA/RNA-binding protein KIN17, putative"/>
    <property type="match status" value="1"/>
</dbReference>
<dbReference type="InterPro" id="IPR019447">
    <property type="entry name" value="DNA/RNA-bd_Kin17_WH-like_dom"/>
</dbReference>
<dbReference type="PROSITE" id="PS00028">
    <property type="entry name" value="ZINC_FINGER_C2H2_1"/>
    <property type="match status" value="1"/>
</dbReference>
<feature type="compositionally biased region" description="Low complexity" evidence="6">
    <location>
        <begin position="185"/>
        <end position="211"/>
    </location>
</feature>
<name>M9LUE8_PSEA3</name>
<gene>
    <name evidence="8" type="ORF">PANT_7d00296</name>
</gene>
<keyword evidence="4" id="KW-0862">Zinc</keyword>
<keyword evidence="5" id="KW-0175">Coiled coil</keyword>
<evidence type="ECO:0000256" key="6">
    <source>
        <dbReference type="SAM" id="MobiDB-lite"/>
    </source>
</evidence>
<evidence type="ECO:0000256" key="2">
    <source>
        <dbReference type="ARBA" id="ARBA00022723"/>
    </source>
</evidence>
<dbReference type="AlphaFoldDB" id="M9LUE8"/>
<dbReference type="GO" id="GO:0008270">
    <property type="term" value="F:zinc ion binding"/>
    <property type="evidence" value="ECO:0007669"/>
    <property type="project" value="UniProtKB-KW"/>
</dbReference>
<evidence type="ECO:0000259" key="7">
    <source>
        <dbReference type="PROSITE" id="PS00028"/>
    </source>
</evidence>
<dbReference type="GO" id="GO:0006974">
    <property type="term" value="P:DNA damage response"/>
    <property type="evidence" value="ECO:0007669"/>
    <property type="project" value="TreeGrafter"/>
</dbReference>
<dbReference type="InterPro" id="IPR056767">
    <property type="entry name" value="C2H2-Znf_KIN17"/>
</dbReference>
<feature type="compositionally biased region" description="Low complexity" evidence="6">
    <location>
        <begin position="298"/>
        <end position="320"/>
    </location>
</feature>